<dbReference type="Gene3D" id="1.10.630.10">
    <property type="entry name" value="Cytochrome P450"/>
    <property type="match status" value="1"/>
</dbReference>
<dbReference type="PROSITE" id="PS00086">
    <property type="entry name" value="CYTOCHROME_P450"/>
    <property type="match status" value="1"/>
</dbReference>
<evidence type="ECO:0000256" key="3">
    <source>
        <dbReference type="ARBA" id="ARBA00022723"/>
    </source>
</evidence>
<evidence type="ECO:0000256" key="2">
    <source>
        <dbReference type="ARBA" id="ARBA00022617"/>
    </source>
</evidence>
<protein>
    <submittedName>
        <fullName evidence="8">Cytochrome P450</fullName>
    </submittedName>
</protein>
<dbReference type="CDD" id="cd20625">
    <property type="entry name" value="CYP164-like"/>
    <property type="match status" value="1"/>
</dbReference>
<evidence type="ECO:0000313" key="8">
    <source>
        <dbReference type="EMBL" id="RZU53309.1"/>
    </source>
</evidence>
<dbReference type="FunFam" id="1.10.630.10:FF:000018">
    <property type="entry name" value="Cytochrome P450 monooxygenase"/>
    <property type="match status" value="1"/>
</dbReference>
<keyword evidence="6 7" id="KW-0503">Monooxygenase</keyword>
<evidence type="ECO:0000256" key="5">
    <source>
        <dbReference type="ARBA" id="ARBA00023004"/>
    </source>
</evidence>
<proteinExistence type="inferred from homology"/>
<dbReference type="GO" id="GO:0016705">
    <property type="term" value="F:oxidoreductase activity, acting on paired donors, with incorporation or reduction of molecular oxygen"/>
    <property type="evidence" value="ECO:0007669"/>
    <property type="project" value="InterPro"/>
</dbReference>
<name>A0A4Q7ZS72_9ACTN</name>
<dbReference type="GO" id="GO:0005506">
    <property type="term" value="F:iron ion binding"/>
    <property type="evidence" value="ECO:0007669"/>
    <property type="project" value="InterPro"/>
</dbReference>
<evidence type="ECO:0000256" key="7">
    <source>
        <dbReference type="RuleBase" id="RU000461"/>
    </source>
</evidence>
<dbReference type="InterPro" id="IPR017972">
    <property type="entry name" value="Cyt_P450_CS"/>
</dbReference>
<dbReference type="InterPro" id="IPR001128">
    <property type="entry name" value="Cyt_P450"/>
</dbReference>
<dbReference type="PRINTS" id="PR00359">
    <property type="entry name" value="BP450"/>
</dbReference>
<dbReference type="RefSeq" id="WP_130511804.1">
    <property type="nucleotide sequence ID" value="NZ_SHKY01000001.1"/>
</dbReference>
<sequence length="407" mass="44649">MTTPTRLAPFPLTDPAQITDPYPQYRHCRETDPVHRVPSTDGGPDTSYLFRYDDVSRLLRAKQAGREPPPGATPLIPARYGTLRQVVADWLVFLDPPRHTLLRAVVAQRFTAGMIEDLRPRIERLAHSLTSELRRHDHADLVEGFAAPLPILVISELLGIPAADRRWIRAQALALQRANSSRGGDPDRRFSAAQSAARQLLGYFSDEIGRRRRAPRRDLITHLVTADPSGAPPMTDDEIAATSIHLLTAGHETSTNLIGKAVLALLPRTGLCEQVRSGGLTLDAVDELIRYDAPVQMVTRWMREPLLVDGHEIPAGSRAVLVLGSANRDPAYVPDPDRLDLHRTAGRHLGFGLGIHYCLGAALARAEAQIGLTALFRDLPGLSLAGPPAYADDLVFHGPSRVPIRTR</sequence>
<keyword evidence="5 7" id="KW-0408">Iron</keyword>
<evidence type="ECO:0000256" key="6">
    <source>
        <dbReference type="ARBA" id="ARBA00023033"/>
    </source>
</evidence>
<keyword evidence="9" id="KW-1185">Reference proteome</keyword>
<evidence type="ECO:0000256" key="4">
    <source>
        <dbReference type="ARBA" id="ARBA00023002"/>
    </source>
</evidence>
<dbReference type="Pfam" id="PF00067">
    <property type="entry name" value="p450"/>
    <property type="match status" value="1"/>
</dbReference>
<keyword evidence="4 7" id="KW-0560">Oxidoreductase</keyword>
<comment type="caution">
    <text evidence="8">The sequence shown here is derived from an EMBL/GenBank/DDBJ whole genome shotgun (WGS) entry which is preliminary data.</text>
</comment>
<dbReference type="AlphaFoldDB" id="A0A4Q7ZS72"/>
<evidence type="ECO:0000256" key="1">
    <source>
        <dbReference type="ARBA" id="ARBA00010617"/>
    </source>
</evidence>
<dbReference type="InterPro" id="IPR002397">
    <property type="entry name" value="Cyt_P450_B"/>
</dbReference>
<dbReference type="EMBL" id="SHKY01000001">
    <property type="protein sequence ID" value="RZU53309.1"/>
    <property type="molecule type" value="Genomic_DNA"/>
</dbReference>
<accession>A0A4Q7ZS72</accession>
<dbReference type="SUPFAM" id="SSF48264">
    <property type="entry name" value="Cytochrome P450"/>
    <property type="match status" value="1"/>
</dbReference>
<gene>
    <name evidence="8" type="ORF">EV385_5226</name>
</gene>
<dbReference type="PANTHER" id="PTHR46696">
    <property type="entry name" value="P450, PUTATIVE (EUROFUNG)-RELATED"/>
    <property type="match status" value="1"/>
</dbReference>
<dbReference type="PANTHER" id="PTHR46696:SF1">
    <property type="entry name" value="CYTOCHROME P450 YJIB-RELATED"/>
    <property type="match status" value="1"/>
</dbReference>
<keyword evidence="2 7" id="KW-0349">Heme</keyword>
<dbReference type="GO" id="GO:0017000">
    <property type="term" value="P:antibiotic biosynthetic process"/>
    <property type="evidence" value="ECO:0007669"/>
    <property type="project" value="UniProtKB-ARBA"/>
</dbReference>
<evidence type="ECO:0000313" key="9">
    <source>
        <dbReference type="Proteomes" id="UP000292564"/>
    </source>
</evidence>
<organism evidence="8 9">
    <name type="scientific">Krasilnikovia cinnamomea</name>
    <dbReference type="NCBI Taxonomy" id="349313"/>
    <lineage>
        <taxon>Bacteria</taxon>
        <taxon>Bacillati</taxon>
        <taxon>Actinomycetota</taxon>
        <taxon>Actinomycetes</taxon>
        <taxon>Micromonosporales</taxon>
        <taxon>Micromonosporaceae</taxon>
        <taxon>Krasilnikovia</taxon>
    </lineage>
</organism>
<dbReference type="GO" id="GO:0020037">
    <property type="term" value="F:heme binding"/>
    <property type="evidence" value="ECO:0007669"/>
    <property type="project" value="InterPro"/>
</dbReference>
<dbReference type="GO" id="GO:0004497">
    <property type="term" value="F:monooxygenase activity"/>
    <property type="evidence" value="ECO:0007669"/>
    <property type="project" value="UniProtKB-KW"/>
</dbReference>
<dbReference type="InterPro" id="IPR036396">
    <property type="entry name" value="Cyt_P450_sf"/>
</dbReference>
<keyword evidence="3 7" id="KW-0479">Metal-binding</keyword>
<comment type="similarity">
    <text evidence="1 7">Belongs to the cytochrome P450 family.</text>
</comment>
<reference evidence="8 9" key="1">
    <citation type="submission" date="2019-02" db="EMBL/GenBank/DDBJ databases">
        <title>Sequencing the genomes of 1000 actinobacteria strains.</title>
        <authorList>
            <person name="Klenk H.-P."/>
        </authorList>
    </citation>
    <scope>NUCLEOTIDE SEQUENCE [LARGE SCALE GENOMIC DNA]</scope>
    <source>
        <strain evidence="8 9">DSM 45162</strain>
    </source>
</reference>
<dbReference type="Proteomes" id="UP000292564">
    <property type="component" value="Unassembled WGS sequence"/>
</dbReference>
<dbReference type="OrthoDB" id="4156795at2"/>